<dbReference type="OrthoDB" id="376596at2157"/>
<protein>
    <recommendedName>
        <fullName evidence="1">ArnR1-like winged helix-turn-helix domain-containing protein</fullName>
    </recommendedName>
</protein>
<dbReference type="InterPro" id="IPR038723">
    <property type="entry name" value="ArnR1-like_HTH"/>
</dbReference>
<dbReference type="InterPro" id="IPR036388">
    <property type="entry name" value="WH-like_DNA-bd_sf"/>
</dbReference>
<reference evidence="2" key="1">
    <citation type="submission" date="2010-02" db="EMBL/GenBank/DDBJ databases">
        <title>Complete sequence of Aciduliprofundum boonei T469.</title>
        <authorList>
            <consortium name="US DOE Joint Genome Institute"/>
            <person name="Lucas S."/>
            <person name="Copeland A."/>
            <person name="Lapidus A."/>
            <person name="Cheng J.-F."/>
            <person name="Bruce D."/>
            <person name="Goodwin L."/>
            <person name="Pitluck S."/>
            <person name="Saunders E."/>
            <person name="Detter J.C."/>
            <person name="Han C."/>
            <person name="Tapia R."/>
            <person name="Land M."/>
            <person name="Hauser L."/>
            <person name="Kyrpides N."/>
            <person name="Mikhailova N."/>
            <person name="Flores G."/>
            <person name="Reysenbach A.-L."/>
            <person name="Woyke T."/>
        </authorList>
    </citation>
    <scope>NUCLEOTIDE SEQUENCE</scope>
    <source>
        <strain evidence="2">T469</strain>
    </source>
</reference>
<dbReference type="Pfam" id="PF14947">
    <property type="entry name" value="HTH_45"/>
    <property type="match status" value="1"/>
</dbReference>
<evidence type="ECO:0000313" key="2">
    <source>
        <dbReference type="EMBL" id="ADD07954.1"/>
    </source>
</evidence>
<name>B5IEG2_ACIB4</name>
<dbReference type="HOGENOM" id="CLU_159725_1_2_2"/>
<gene>
    <name evidence="2" type="ordered locus">Aboo_0142</name>
</gene>
<dbReference type="SUPFAM" id="SSF46785">
    <property type="entry name" value="Winged helix' DNA-binding domain"/>
    <property type="match status" value="1"/>
</dbReference>
<dbReference type="AlphaFoldDB" id="B5IEG2"/>
<dbReference type="eggNOG" id="arCOG01055">
    <property type="taxonomic scope" value="Archaea"/>
</dbReference>
<dbReference type="Gene3D" id="1.10.10.10">
    <property type="entry name" value="Winged helix-like DNA-binding domain superfamily/Winged helix DNA-binding domain"/>
    <property type="match status" value="1"/>
</dbReference>
<dbReference type="Proteomes" id="UP000001400">
    <property type="component" value="Chromosome"/>
</dbReference>
<dbReference type="InterPro" id="IPR036390">
    <property type="entry name" value="WH_DNA-bd_sf"/>
</dbReference>
<dbReference type="KEGG" id="abi:Aboo_0142"/>
<dbReference type="EMBL" id="CP001941">
    <property type="protein sequence ID" value="ADD07954.1"/>
    <property type="molecule type" value="Genomic_DNA"/>
</dbReference>
<evidence type="ECO:0000259" key="1">
    <source>
        <dbReference type="Pfam" id="PF14947"/>
    </source>
</evidence>
<keyword evidence="3" id="KW-1185">Reference proteome</keyword>
<feature type="domain" description="ArnR1-like winged helix-turn-helix" evidence="1">
    <location>
        <begin position="4"/>
        <end position="84"/>
    </location>
</feature>
<dbReference type="STRING" id="439481.Aboo_0142"/>
<evidence type="ECO:0000313" key="3">
    <source>
        <dbReference type="Proteomes" id="UP000001400"/>
    </source>
</evidence>
<dbReference type="GeneID" id="8827079"/>
<dbReference type="RefSeq" id="WP_008084893.1">
    <property type="nucleotide sequence ID" value="NC_013926.1"/>
</dbReference>
<organism evidence="2 3">
    <name type="scientific">Aciduliprofundum boonei (strain DSM 19572 / T469)</name>
    <dbReference type="NCBI Taxonomy" id="439481"/>
    <lineage>
        <taxon>Archaea</taxon>
        <taxon>Methanobacteriati</taxon>
        <taxon>Thermoplasmatota</taxon>
        <taxon>DHVE2 group</taxon>
        <taxon>Candidatus Aciduliprofundum</taxon>
    </lineage>
</organism>
<accession>B5IEG2</accession>
<sequence>MKKKRSKSRVVFDVLSIIAQEDKCTVSIILRRANVSYSVFKEIEENLKKKNLIEVKTNGGKSIYKITKDGKEFLKEWRKFKRLMELYGLEP</sequence>
<proteinExistence type="predicted"/>